<evidence type="ECO:0000313" key="2">
    <source>
        <dbReference type="Proteomes" id="UP000308600"/>
    </source>
</evidence>
<evidence type="ECO:0000313" key="1">
    <source>
        <dbReference type="EMBL" id="TFK75124.1"/>
    </source>
</evidence>
<organism evidence="1 2">
    <name type="scientific">Pluteus cervinus</name>
    <dbReference type="NCBI Taxonomy" id="181527"/>
    <lineage>
        <taxon>Eukaryota</taxon>
        <taxon>Fungi</taxon>
        <taxon>Dikarya</taxon>
        <taxon>Basidiomycota</taxon>
        <taxon>Agaricomycotina</taxon>
        <taxon>Agaricomycetes</taxon>
        <taxon>Agaricomycetidae</taxon>
        <taxon>Agaricales</taxon>
        <taxon>Pluteineae</taxon>
        <taxon>Pluteaceae</taxon>
        <taxon>Pluteus</taxon>
    </lineage>
</organism>
<dbReference type="Proteomes" id="UP000308600">
    <property type="component" value="Unassembled WGS sequence"/>
</dbReference>
<sequence length="208" mass="23652">MSATIHGVPPICLVLKPDHPCNTSITEGSSGKILYTVNTEVIPQDHSAPRTVTFVRRASGDLVASFEWKGFKSDLVAFGEEEPMVASNWLKKSSLLFRETVTWKDSHWKFYKWKGFAPGLTLELYSEMSKTQPLARFQKPRVPVVITNYRGIPASLQIHPSLASSAELRDQIVLSFLYLEKVRRQRDHEDFTPLPTHRIKTRETSNLV</sequence>
<name>A0ACD3BBP0_9AGAR</name>
<proteinExistence type="predicted"/>
<gene>
    <name evidence="1" type="ORF">BDN72DRAFT_892477</name>
</gene>
<protein>
    <submittedName>
        <fullName evidence="1">Uncharacterized protein</fullName>
    </submittedName>
</protein>
<dbReference type="EMBL" id="ML208264">
    <property type="protein sequence ID" value="TFK75124.1"/>
    <property type="molecule type" value="Genomic_DNA"/>
</dbReference>
<accession>A0ACD3BBP0</accession>
<keyword evidence="2" id="KW-1185">Reference proteome</keyword>
<reference evidence="1 2" key="1">
    <citation type="journal article" date="2019" name="Nat. Ecol. Evol.">
        <title>Megaphylogeny resolves global patterns of mushroom evolution.</title>
        <authorList>
            <person name="Varga T."/>
            <person name="Krizsan K."/>
            <person name="Foldi C."/>
            <person name="Dima B."/>
            <person name="Sanchez-Garcia M."/>
            <person name="Sanchez-Ramirez S."/>
            <person name="Szollosi G.J."/>
            <person name="Szarkandi J.G."/>
            <person name="Papp V."/>
            <person name="Albert L."/>
            <person name="Andreopoulos W."/>
            <person name="Angelini C."/>
            <person name="Antonin V."/>
            <person name="Barry K.W."/>
            <person name="Bougher N.L."/>
            <person name="Buchanan P."/>
            <person name="Buyck B."/>
            <person name="Bense V."/>
            <person name="Catcheside P."/>
            <person name="Chovatia M."/>
            <person name="Cooper J."/>
            <person name="Damon W."/>
            <person name="Desjardin D."/>
            <person name="Finy P."/>
            <person name="Geml J."/>
            <person name="Haridas S."/>
            <person name="Hughes K."/>
            <person name="Justo A."/>
            <person name="Karasinski D."/>
            <person name="Kautmanova I."/>
            <person name="Kiss B."/>
            <person name="Kocsube S."/>
            <person name="Kotiranta H."/>
            <person name="LaButti K.M."/>
            <person name="Lechner B.E."/>
            <person name="Liimatainen K."/>
            <person name="Lipzen A."/>
            <person name="Lukacs Z."/>
            <person name="Mihaltcheva S."/>
            <person name="Morgado L.N."/>
            <person name="Niskanen T."/>
            <person name="Noordeloos M.E."/>
            <person name="Ohm R.A."/>
            <person name="Ortiz-Santana B."/>
            <person name="Ovrebo C."/>
            <person name="Racz N."/>
            <person name="Riley R."/>
            <person name="Savchenko A."/>
            <person name="Shiryaev A."/>
            <person name="Soop K."/>
            <person name="Spirin V."/>
            <person name="Szebenyi C."/>
            <person name="Tomsovsky M."/>
            <person name="Tulloss R.E."/>
            <person name="Uehling J."/>
            <person name="Grigoriev I.V."/>
            <person name="Vagvolgyi C."/>
            <person name="Papp T."/>
            <person name="Martin F.M."/>
            <person name="Miettinen O."/>
            <person name="Hibbett D.S."/>
            <person name="Nagy L.G."/>
        </authorList>
    </citation>
    <scope>NUCLEOTIDE SEQUENCE [LARGE SCALE GENOMIC DNA]</scope>
    <source>
        <strain evidence="1 2">NL-1719</strain>
    </source>
</reference>